<evidence type="ECO:0000259" key="5">
    <source>
        <dbReference type="PROSITE" id="PS50850"/>
    </source>
</evidence>
<dbReference type="Gene3D" id="1.20.1250.20">
    <property type="entry name" value="MFS general substrate transporter like domains"/>
    <property type="match status" value="1"/>
</dbReference>
<comment type="caution">
    <text evidence="6">The sequence shown here is derived from an EMBL/GenBank/DDBJ whole genome shotgun (WGS) entry which is preliminary data.</text>
</comment>
<keyword evidence="2" id="KW-0813">Transport</keyword>
<dbReference type="AlphaFoldDB" id="A0A644T804"/>
<protein>
    <submittedName>
        <fullName evidence="6">Inner membrane transport protein YnfM</fullName>
    </submittedName>
</protein>
<feature type="domain" description="Major facilitator superfamily (MFS) profile" evidence="5">
    <location>
        <begin position="21"/>
        <end position="400"/>
    </location>
</feature>
<evidence type="ECO:0000313" key="6">
    <source>
        <dbReference type="EMBL" id="MPL62944.1"/>
    </source>
</evidence>
<feature type="transmembrane region" description="Helical" evidence="4">
    <location>
        <begin position="111"/>
        <end position="133"/>
    </location>
</feature>
<dbReference type="GO" id="GO:0022857">
    <property type="term" value="F:transmembrane transporter activity"/>
    <property type="evidence" value="ECO:0007669"/>
    <property type="project" value="InterPro"/>
</dbReference>
<keyword evidence="4" id="KW-0812">Transmembrane</keyword>
<dbReference type="CDD" id="cd17324">
    <property type="entry name" value="MFS_NepI_like"/>
    <property type="match status" value="1"/>
</dbReference>
<dbReference type="PANTHER" id="PTHR43271:SF2">
    <property type="entry name" value="BLL2771 PROTEIN"/>
    <property type="match status" value="1"/>
</dbReference>
<accession>A0A644T804</accession>
<dbReference type="EMBL" id="VSSQ01000019">
    <property type="protein sequence ID" value="MPL62944.1"/>
    <property type="molecule type" value="Genomic_DNA"/>
</dbReference>
<comment type="subcellular location">
    <subcellularLocation>
        <location evidence="1">Cell membrane</location>
        <topology evidence="1">Multi-pass membrane protein</topology>
    </subcellularLocation>
</comment>
<dbReference type="GO" id="GO:0005886">
    <property type="term" value="C:plasma membrane"/>
    <property type="evidence" value="ECO:0007669"/>
    <property type="project" value="UniProtKB-SubCell"/>
</dbReference>
<keyword evidence="4" id="KW-1133">Transmembrane helix</keyword>
<feature type="transmembrane region" description="Helical" evidence="4">
    <location>
        <begin position="20"/>
        <end position="38"/>
    </location>
</feature>
<feature type="transmembrane region" description="Helical" evidence="4">
    <location>
        <begin position="375"/>
        <end position="395"/>
    </location>
</feature>
<feature type="transmembrane region" description="Helical" evidence="4">
    <location>
        <begin position="223"/>
        <end position="248"/>
    </location>
</feature>
<dbReference type="InterPro" id="IPR020846">
    <property type="entry name" value="MFS_dom"/>
</dbReference>
<feature type="transmembrane region" description="Helical" evidence="4">
    <location>
        <begin position="87"/>
        <end position="105"/>
    </location>
</feature>
<dbReference type="PANTHER" id="PTHR43271">
    <property type="entry name" value="BLL2771 PROTEIN"/>
    <property type="match status" value="1"/>
</dbReference>
<keyword evidence="3" id="KW-1003">Cell membrane</keyword>
<feature type="transmembrane region" description="Helical" evidence="4">
    <location>
        <begin position="286"/>
        <end position="304"/>
    </location>
</feature>
<dbReference type="SUPFAM" id="SSF103473">
    <property type="entry name" value="MFS general substrate transporter"/>
    <property type="match status" value="1"/>
</dbReference>
<evidence type="ECO:0000256" key="2">
    <source>
        <dbReference type="ARBA" id="ARBA00022448"/>
    </source>
</evidence>
<gene>
    <name evidence="6" type="primary">ynfM_3</name>
    <name evidence="6" type="ORF">SDC9_08564</name>
</gene>
<feature type="transmembrane region" description="Helical" evidence="4">
    <location>
        <begin position="260"/>
        <end position="281"/>
    </location>
</feature>
<feature type="transmembrane region" description="Helical" evidence="4">
    <location>
        <begin position="347"/>
        <end position="369"/>
    </location>
</feature>
<organism evidence="6">
    <name type="scientific">bioreactor metagenome</name>
    <dbReference type="NCBI Taxonomy" id="1076179"/>
    <lineage>
        <taxon>unclassified sequences</taxon>
        <taxon>metagenomes</taxon>
        <taxon>ecological metagenomes</taxon>
    </lineage>
</organism>
<evidence type="ECO:0000256" key="4">
    <source>
        <dbReference type="SAM" id="Phobius"/>
    </source>
</evidence>
<proteinExistence type="predicted"/>
<dbReference type="PROSITE" id="PS50850">
    <property type="entry name" value="MFS"/>
    <property type="match status" value="1"/>
</dbReference>
<keyword evidence="4" id="KW-0472">Membrane</keyword>
<dbReference type="InterPro" id="IPR011701">
    <property type="entry name" value="MFS"/>
</dbReference>
<feature type="transmembrane region" description="Helical" evidence="4">
    <location>
        <begin position="145"/>
        <end position="167"/>
    </location>
</feature>
<feature type="transmembrane region" description="Helical" evidence="4">
    <location>
        <begin position="173"/>
        <end position="195"/>
    </location>
</feature>
<evidence type="ECO:0000256" key="3">
    <source>
        <dbReference type="ARBA" id="ARBA00022475"/>
    </source>
</evidence>
<feature type="transmembrane region" description="Helical" evidence="4">
    <location>
        <begin position="58"/>
        <end position="75"/>
    </location>
</feature>
<feature type="transmembrane region" description="Helical" evidence="4">
    <location>
        <begin position="310"/>
        <end position="335"/>
    </location>
</feature>
<name>A0A644T804_9ZZZZ</name>
<reference evidence="6" key="1">
    <citation type="submission" date="2019-08" db="EMBL/GenBank/DDBJ databases">
        <authorList>
            <person name="Kucharzyk K."/>
            <person name="Murdoch R.W."/>
            <person name="Higgins S."/>
            <person name="Loffler F."/>
        </authorList>
    </citation>
    <scope>NUCLEOTIDE SEQUENCE</scope>
</reference>
<dbReference type="InterPro" id="IPR036259">
    <property type="entry name" value="MFS_trans_sf"/>
</dbReference>
<dbReference type="Pfam" id="PF07690">
    <property type="entry name" value="MFS_1"/>
    <property type="match status" value="1"/>
</dbReference>
<evidence type="ECO:0000256" key="1">
    <source>
        <dbReference type="ARBA" id="ARBA00004651"/>
    </source>
</evidence>
<sequence length="401" mass="43673">MWLKMSKNPIKEKNSANYSLITLVLFWCGLIVMSSMYLTIPLFSSFSELFSVSGNEVALTSTVFCIFFAIGCLIYGPLSDQYGRKKIILIGMGILTIITPLVGLLNNIHWIIAFRGLEGLAAATFSPVALAYIAEIFPDTKKLTATGFLVTGFLMAGIIGQVISSFIVQYFSWNYIFLIMGLMYLITFGLIAIFLPYDNIQRPKNSVKESIKNIALLFKIRPLVLTLIVDVMLLMSMMCMYTALGYYLSGYPFYLSNQEILYIRAIGVVGILFAATSGILAKKFHFFNIIISGLLISSISIILIGLLSNIILITLFSVIFVAGIAIVAPSIIELIGQLGGKSKGAALSLHTVILFIGAGIGPILATYLLTTGINSLPYLVMGVALIIGAGISILIKKSLKK</sequence>